<keyword evidence="2" id="KW-1185">Reference proteome</keyword>
<protein>
    <submittedName>
        <fullName evidence="1">Uncharacterized protein</fullName>
    </submittedName>
</protein>
<dbReference type="EMBL" id="NEXX01000007">
    <property type="protein sequence ID" value="OUY05732.1"/>
    <property type="molecule type" value="Genomic_DNA"/>
</dbReference>
<dbReference type="Proteomes" id="UP000196536">
    <property type="component" value="Unassembled WGS sequence"/>
</dbReference>
<comment type="caution">
    <text evidence="1">The sequence shown here is derived from an EMBL/GenBank/DDBJ whole genome shotgun (WGS) entry which is preliminary data.</text>
</comment>
<accession>A0A1Z9YU32</accession>
<name>A0A1Z9YU32_9GAMM</name>
<reference evidence="1 2" key="1">
    <citation type="submission" date="2017-05" db="EMBL/GenBank/DDBJ databases">
        <title>Acinetobacter populi ANC 5415 (= PBJ7), whole genome shotgun sequencing project.</title>
        <authorList>
            <person name="Nemec A."/>
            <person name="Radolfova-Krizova L."/>
        </authorList>
    </citation>
    <scope>NUCLEOTIDE SEQUENCE [LARGE SCALE GENOMIC DNA]</scope>
    <source>
        <strain evidence="1 2">PBJ7</strain>
    </source>
</reference>
<proteinExistence type="predicted"/>
<evidence type="ECO:0000313" key="1">
    <source>
        <dbReference type="EMBL" id="OUY05732.1"/>
    </source>
</evidence>
<sequence>MRFPLSEVIKEGDDKDGYLNIILATEKISYIYQFRDFYHIEVTKLYKMIASKFVAYLSYVKYE</sequence>
<organism evidence="1 2">
    <name type="scientific">Acinetobacter populi</name>
    <dbReference type="NCBI Taxonomy" id="1582270"/>
    <lineage>
        <taxon>Bacteria</taxon>
        <taxon>Pseudomonadati</taxon>
        <taxon>Pseudomonadota</taxon>
        <taxon>Gammaproteobacteria</taxon>
        <taxon>Moraxellales</taxon>
        <taxon>Moraxellaceae</taxon>
        <taxon>Acinetobacter</taxon>
    </lineage>
</organism>
<evidence type="ECO:0000313" key="2">
    <source>
        <dbReference type="Proteomes" id="UP000196536"/>
    </source>
</evidence>
<gene>
    <name evidence="1" type="ORF">CAP51_16010</name>
</gene>
<dbReference type="AlphaFoldDB" id="A0A1Z9YU32"/>